<dbReference type="Pfam" id="PF02602">
    <property type="entry name" value="HEM4"/>
    <property type="match status" value="1"/>
</dbReference>
<keyword evidence="1 2" id="KW-0238">DNA-binding</keyword>
<dbReference type="InterPro" id="IPR003754">
    <property type="entry name" value="4pyrrol_synth_uPrphyn_synth"/>
</dbReference>
<keyword evidence="5" id="KW-1185">Reference proteome</keyword>
<dbReference type="GO" id="GO:0004852">
    <property type="term" value="F:uroporphyrinogen-III synthase activity"/>
    <property type="evidence" value="ECO:0007669"/>
    <property type="project" value="InterPro"/>
</dbReference>
<evidence type="ECO:0000313" key="4">
    <source>
        <dbReference type="EMBL" id="GIM64668.1"/>
    </source>
</evidence>
<organism evidence="4 5">
    <name type="scientific">Actinoplanes auranticolor</name>
    <dbReference type="NCBI Taxonomy" id="47988"/>
    <lineage>
        <taxon>Bacteria</taxon>
        <taxon>Bacillati</taxon>
        <taxon>Actinomycetota</taxon>
        <taxon>Actinomycetes</taxon>
        <taxon>Micromonosporales</taxon>
        <taxon>Micromonosporaceae</taxon>
        <taxon>Actinoplanes</taxon>
    </lineage>
</organism>
<dbReference type="EMBL" id="BOQL01000014">
    <property type="protein sequence ID" value="GIM64668.1"/>
    <property type="molecule type" value="Genomic_DNA"/>
</dbReference>
<dbReference type="InterPro" id="IPR016032">
    <property type="entry name" value="Sig_transdc_resp-reg_C-effctor"/>
</dbReference>
<proteinExistence type="predicted"/>
<sequence>MPFGGPAGHAAAFWQPSPHFSVGRAGRRMTERAGSARKIVITAAALAEPAASLSGYTIGVTSDRRRDELAGLLENRGARVVIAPALRIVPIADDAELRAATRACLAQPPDIVLVNTGIGMRGWLEAAEGWGLAEPLRAVLARAYLVARGPKARAAIRSAGLQAQWSPEGESYEEVVEHLTARGLAGLTVAMQLHGESQPEYTEALEAAGARVVEVPVYRWAAPIDPAPLHRLVDLITGRLVDAVTFTSAPAVGALLRAAGPGTEPLLESLRADVLTACVGPVTAAPLRRHDIPVVTPARARLSALVRTIVDELPRRALSLEVAGHKLTLRGHAAIVDGDLKPLAPAPMAVLRALAATPGRVLSRAALLRALPRGADEHAVEMAVARLRAGLGAPGVIQTVVKRGYRLPA</sequence>
<dbReference type="SMART" id="SM00862">
    <property type="entry name" value="Trans_reg_C"/>
    <property type="match status" value="1"/>
</dbReference>
<dbReference type="AlphaFoldDB" id="A0A919S6A3"/>
<dbReference type="NCBIfam" id="NF005568">
    <property type="entry name" value="PRK07239.1"/>
    <property type="match status" value="1"/>
</dbReference>
<dbReference type="SUPFAM" id="SSF46894">
    <property type="entry name" value="C-terminal effector domain of the bipartite response regulators"/>
    <property type="match status" value="1"/>
</dbReference>
<dbReference type="InterPro" id="IPR039793">
    <property type="entry name" value="UROS/Hem4"/>
</dbReference>
<reference evidence="4" key="1">
    <citation type="submission" date="2021-03" db="EMBL/GenBank/DDBJ databases">
        <title>Whole genome shotgun sequence of Actinoplanes auranticolor NBRC 12245.</title>
        <authorList>
            <person name="Komaki H."/>
            <person name="Tamura T."/>
        </authorList>
    </citation>
    <scope>NUCLEOTIDE SEQUENCE</scope>
    <source>
        <strain evidence="4">NBRC 12245</strain>
    </source>
</reference>
<dbReference type="GO" id="GO:0006780">
    <property type="term" value="P:uroporphyrinogen III biosynthetic process"/>
    <property type="evidence" value="ECO:0007669"/>
    <property type="project" value="InterPro"/>
</dbReference>
<dbReference type="PANTHER" id="PTHR40082:SF1">
    <property type="entry name" value="BLR5956 PROTEIN"/>
    <property type="match status" value="1"/>
</dbReference>
<dbReference type="CDD" id="cd06578">
    <property type="entry name" value="HemD"/>
    <property type="match status" value="1"/>
</dbReference>
<dbReference type="Pfam" id="PF00486">
    <property type="entry name" value="Trans_reg_C"/>
    <property type="match status" value="1"/>
</dbReference>
<evidence type="ECO:0000256" key="1">
    <source>
        <dbReference type="ARBA" id="ARBA00023125"/>
    </source>
</evidence>
<dbReference type="PROSITE" id="PS51755">
    <property type="entry name" value="OMPR_PHOB"/>
    <property type="match status" value="1"/>
</dbReference>
<evidence type="ECO:0000256" key="2">
    <source>
        <dbReference type="PROSITE-ProRule" id="PRU01091"/>
    </source>
</evidence>
<dbReference type="PANTHER" id="PTHR40082">
    <property type="entry name" value="BLR5956 PROTEIN"/>
    <property type="match status" value="1"/>
</dbReference>
<dbReference type="Gene3D" id="3.40.50.10090">
    <property type="match status" value="2"/>
</dbReference>
<evidence type="ECO:0000259" key="3">
    <source>
        <dbReference type="PROSITE" id="PS51755"/>
    </source>
</evidence>
<comment type="caution">
    <text evidence="4">The sequence shown here is derived from an EMBL/GenBank/DDBJ whole genome shotgun (WGS) entry which is preliminary data.</text>
</comment>
<dbReference type="CDD" id="cd00383">
    <property type="entry name" value="trans_reg_C"/>
    <property type="match status" value="1"/>
</dbReference>
<evidence type="ECO:0000313" key="5">
    <source>
        <dbReference type="Proteomes" id="UP000681340"/>
    </source>
</evidence>
<dbReference type="Proteomes" id="UP000681340">
    <property type="component" value="Unassembled WGS sequence"/>
</dbReference>
<dbReference type="InterPro" id="IPR036108">
    <property type="entry name" value="4pyrrol_syn_uPrphyn_synt_sf"/>
</dbReference>
<dbReference type="InterPro" id="IPR001867">
    <property type="entry name" value="OmpR/PhoB-type_DNA-bd"/>
</dbReference>
<dbReference type="GO" id="GO:0003677">
    <property type="term" value="F:DNA binding"/>
    <property type="evidence" value="ECO:0007669"/>
    <property type="project" value="UniProtKB-UniRule"/>
</dbReference>
<gene>
    <name evidence="4" type="ORF">Aau02nite_11880</name>
</gene>
<accession>A0A919S6A3</accession>
<dbReference type="Gene3D" id="1.10.10.10">
    <property type="entry name" value="Winged helix-like DNA-binding domain superfamily/Winged helix DNA-binding domain"/>
    <property type="match status" value="1"/>
</dbReference>
<name>A0A919S6A3_9ACTN</name>
<feature type="domain" description="OmpR/PhoB-type" evidence="3">
    <location>
        <begin position="317"/>
        <end position="409"/>
    </location>
</feature>
<dbReference type="SUPFAM" id="SSF69618">
    <property type="entry name" value="HemD-like"/>
    <property type="match status" value="1"/>
</dbReference>
<protein>
    <submittedName>
        <fullName evidence="4">Uroporphyrinogen-III synthase</fullName>
    </submittedName>
</protein>
<dbReference type="GO" id="GO:0000160">
    <property type="term" value="P:phosphorelay signal transduction system"/>
    <property type="evidence" value="ECO:0007669"/>
    <property type="project" value="InterPro"/>
</dbReference>
<dbReference type="InterPro" id="IPR036388">
    <property type="entry name" value="WH-like_DNA-bd_sf"/>
</dbReference>
<feature type="DNA-binding region" description="OmpR/PhoB-type" evidence="2">
    <location>
        <begin position="317"/>
        <end position="409"/>
    </location>
</feature>
<dbReference type="GO" id="GO:0006355">
    <property type="term" value="P:regulation of DNA-templated transcription"/>
    <property type="evidence" value="ECO:0007669"/>
    <property type="project" value="InterPro"/>
</dbReference>